<protein>
    <submittedName>
        <fullName evidence="1">Metal ABC transporter permease</fullName>
    </submittedName>
</protein>
<evidence type="ECO:0000313" key="1">
    <source>
        <dbReference type="EMBL" id="XPM65910.1"/>
    </source>
</evidence>
<dbReference type="Proteomes" id="UP000095472">
    <property type="component" value="Chromosome"/>
</dbReference>
<keyword evidence="2" id="KW-1185">Reference proteome</keyword>
<name>A0ACD5GZ54_9CYAN</name>
<reference evidence="1 2" key="1">
    <citation type="journal article" date="2016" name="Genome Announc.">
        <title>Draft Genome Sequence of the Thermotolerant Cyanobacterium Desertifilum sp. IPPAS B-1220.</title>
        <authorList>
            <person name="Mironov K.S."/>
            <person name="Sinetova M.A."/>
            <person name="Bolatkhan K."/>
            <person name="Zayadan B.K."/>
            <person name="Ustinova V.V."/>
            <person name="Kupriyanova E.V."/>
            <person name="Skrypnik A.N."/>
            <person name="Gogoleva N.E."/>
            <person name="Gogolev Y.V."/>
            <person name="Los D.A."/>
        </authorList>
    </citation>
    <scope>NUCLEOTIDE SEQUENCE [LARGE SCALE GENOMIC DNA]</scope>
    <source>
        <strain evidence="1 2">IPPAS B-1220</strain>
    </source>
</reference>
<accession>A0ACD5GZ54</accession>
<proteinExistence type="predicted"/>
<gene>
    <name evidence="1" type="ORF">BH720_010630</name>
</gene>
<dbReference type="EMBL" id="CP182909">
    <property type="protein sequence ID" value="XPM65910.1"/>
    <property type="molecule type" value="Genomic_DNA"/>
</dbReference>
<sequence>MLNLLLEPLGYEFMRNAIAIGVVVGILCPVVGTYLIVQRMALLGDVIAETVIPGMAIAYFFRLNLLAGTFISGICSTLLIAWIRANSRIKVDGAMAIICSSFFALGILLISVLRTNIDLECLLFGDILGVRVTDVQRTAIVAVIVLVLIKLFYKELLFYTFDRQGAQALGLPVNFIYFGLLAAVTLTIISSLQIVGVILVVSLLICPGITAYLLVKQLHQMMWLGSLIGVVSTVSGMYLSYYFDIPSDSAIVLVTFAFFLLAFLFSPSQGLLTRPEYTQHYAWFLKPFRSKYSKPK</sequence>
<evidence type="ECO:0000313" key="2">
    <source>
        <dbReference type="Proteomes" id="UP000095472"/>
    </source>
</evidence>
<organism evidence="1 2">
    <name type="scientific">Desertifilum tharense IPPAS B-1220</name>
    <dbReference type="NCBI Taxonomy" id="1781255"/>
    <lineage>
        <taxon>Bacteria</taxon>
        <taxon>Bacillati</taxon>
        <taxon>Cyanobacteriota</taxon>
        <taxon>Cyanophyceae</taxon>
        <taxon>Desertifilales</taxon>
        <taxon>Desertifilaceae</taxon>
        <taxon>Desertifilum</taxon>
    </lineage>
</organism>